<accession>A0ABT1BXQ8</accession>
<protein>
    <submittedName>
        <fullName evidence="3">Glycosyltransferase family 9 protein</fullName>
    </submittedName>
</protein>
<evidence type="ECO:0000313" key="4">
    <source>
        <dbReference type="Proteomes" id="UP001204015"/>
    </source>
</evidence>
<dbReference type="CDD" id="cd03789">
    <property type="entry name" value="GT9_LPS_heptosyltransferase"/>
    <property type="match status" value="1"/>
</dbReference>
<dbReference type="InterPro" id="IPR002201">
    <property type="entry name" value="Glyco_trans_9"/>
</dbReference>
<dbReference type="PANTHER" id="PTHR30160:SF7">
    <property type="entry name" value="ADP-HEPTOSE--LPS HEPTOSYLTRANSFERASE 2"/>
    <property type="match status" value="1"/>
</dbReference>
<keyword evidence="4" id="KW-1185">Reference proteome</keyword>
<dbReference type="SUPFAM" id="SSF53756">
    <property type="entry name" value="UDP-Glycosyltransferase/glycogen phosphorylase"/>
    <property type="match status" value="1"/>
</dbReference>
<comment type="caution">
    <text evidence="3">The sequence shown here is derived from an EMBL/GenBank/DDBJ whole genome shotgun (WGS) entry which is preliminary data.</text>
</comment>
<proteinExistence type="predicted"/>
<gene>
    <name evidence="3" type="ORF">NG821_07150</name>
</gene>
<name>A0ABT1BXQ8_9BACT</name>
<evidence type="ECO:0000313" key="3">
    <source>
        <dbReference type="EMBL" id="MCO6025615.1"/>
    </source>
</evidence>
<evidence type="ECO:0000256" key="1">
    <source>
        <dbReference type="ARBA" id="ARBA00022676"/>
    </source>
</evidence>
<dbReference type="PANTHER" id="PTHR30160">
    <property type="entry name" value="TETRAACYLDISACCHARIDE 4'-KINASE-RELATED"/>
    <property type="match status" value="1"/>
</dbReference>
<reference evidence="3 4" key="1">
    <citation type="submission" date="2022-06" db="EMBL/GenBank/DDBJ databases">
        <title>A taxonomic note on the genus Prevotella: Description of four novel genera and emended description of the genera Hallella and Xylanibacter.</title>
        <authorList>
            <person name="Hitch T.C.A."/>
        </authorList>
    </citation>
    <scope>NUCLEOTIDE SEQUENCE [LARGE SCALE GENOMIC DNA]</scope>
    <source>
        <strain evidence="3 4">DSM 100619</strain>
    </source>
</reference>
<dbReference type="Pfam" id="PF01075">
    <property type="entry name" value="Glyco_transf_9"/>
    <property type="match status" value="1"/>
</dbReference>
<evidence type="ECO:0000256" key="2">
    <source>
        <dbReference type="ARBA" id="ARBA00022679"/>
    </source>
</evidence>
<dbReference type="RefSeq" id="WP_252760974.1">
    <property type="nucleotide sequence ID" value="NZ_JAMXLY010000022.1"/>
</dbReference>
<dbReference type="Proteomes" id="UP001204015">
    <property type="component" value="Unassembled WGS sequence"/>
</dbReference>
<sequence length="345" mass="40502">MKILVVRFRQMGDAVLATCVFNTIKRNDPEADTTFILNERLAPLFKGHPAIDHIITFSESDNENLWRYLRKVWRIVHRNHYDVIIDMRSTLKSMFFTLFSPSTEYRIGLKKWYTGFAFNYFFEKTNRNKCMVDHDLMLLSPLNYKVLDQNFHIPITENEKEEFKDYMVKMKIDFSKPVVLMGVTSKLKNKTWSEEGMVYVVRNLIKTFPQVQIIFNYALGKEEQASRRIYELLDNDPHIFIDVRAQSPRQLAAMASWITLYFGNEGGARHIIHSQDKPSFVVVAPQNSKKMWLPQNGIPTGGVGIEDFVSPSQLAKIPTDRQYDLIKKEKVWIEFLKFINKYHIL</sequence>
<dbReference type="Gene3D" id="3.40.50.2000">
    <property type="entry name" value="Glycogen Phosphorylase B"/>
    <property type="match status" value="2"/>
</dbReference>
<dbReference type="InterPro" id="IPR051199">
    <property type="entry name" value="LPS_LOS_Heptosyltrfase"/>
</dbReference>
<organism evidence="3 4">
    <name type="scientific">Segatella cerevisiae</name>
    <dbReference type="NCBI Taxonomy" id="2053716"/>
    <lineage>
        <taxon>Bacteria</taxon>
        <taxon>Pseudomonadati</taxon>
        <taxon>Bacteroidota</taxon>
        <taxon>Bacteroidia</taxon>
        <taxon>Bacteroidales</taxon>
        <taxon>Prevotellaceae</taxon>
        <taxon>Segatella</taxon>
    </lineage>
</organism>
<keyword evidence="2" id="KW-0808">Transferase</keyword>
<dbReference type="EMBL" id="JAMXLY010000022">
    <property type="protein sequence ID" value="MCO6025615.1"/>
    <property type="molecule type" value="Genomic_DNA"/>
</dbReference>
<keyword evidence="1" id="KW-0328">Glycosyltransferase</keyword>